<dbReference type="InterPro" id="IPR029058">
    <property type="entry name" value="AB_hydrolase_fold"/>
</dbReference>
<sequence>MLFRGIPVGFIGLLILIVVYSCTSEEAILAPEDRGGIVEILERGSLNKDEVVSRMNELDGSTLAKYDVDFFALTYRTQYMGKPIDSRGLIIVPKGVEIANLLMYTHGTELPSEILGANDISPSNYKGEIDKNRDVRNMGLGWASAGFVVFMPDYIGYGITIGTDHPYMYMEEMFVSNMDGLLAAKEFILNKTDMIYDNRLFLAGWSQGGAASLSTHRFVQEQYPAEFNVLGSSHLAGPHNFERFHNDKMGRAGEEVLIMPIFSWAVYSINKFSELKRPTDQLYNYPVFDQMSSILTPSSDPALVFKSHFRTNVLNGNDSAYQTVLRRNSNHEGWRPVGKVILHHGDDDQIVPYYNSEDARNGILEAGGEVEFYTYPGGGHTSELGNFILNTTNEFNLLK</sequence>
<dbReference type="OrthoDB" id="9798122at2"/>
<organism evidence="1 2">
    <name type="scientific">Mongoliibacter ruber</name>
    <dbReference type="NCBI Taxonomy" id="1750599"/>
    <lineage>
        <taxon>Bacteria</taxon>
        <taxon>Pseudomonadati</taxon>
        <taxon>Bacteroidota</taxon>
        <taxon>Cytophagia</taxon>
        <taxon>Cytophagales</taxon>
        <taxon>Cyclobacteriaceae</taxon>
        <taxon>Mongoliibacter</taxon>
    </lineage>
</organism>
<evidence type="ECO:0000313" key="2">
    <source>
        <dbReference type="Proteomes" id="UP000238157"/>
    </source>
</evidence>
<gene>
    <name evidence="1" type="ORF">CLW00_105136</name>
</gene>
<dbReference type="GO" id="GO:0016042">
    <property type="term" value="P:lipid catabolic process"/>
    <property type="evidence" value="ECO:0007669"/>
    <property type="project" value="InterPro"/>
</dbReference>
<keyword evidence="2" id="KW-1185">Reference proteome</keyword>
<dbReference type="Gene3D" id="1.10.260.160">
    <property type="match status" value="1"/>
</dbReference>
<comment type="caution">
    <text evidence="1">The sequence shown here is derived from an EMBL/GenBank/DDBJ whole genome shotgun (WGS) entry which is preliminary data.</text>
</comment>
<dbReference type="Proteomes" id="UP000238157">
    <property type="component" value="Unassembled WGS sequence"/>
</dbReference>
<dbReference type="GO" id="GO:0004806">
    <property type="term" value="F:triacylglycerol lipase activity"/>
    <property type="evidence" value="ECO:0007669"/>
    <property type="project" value="InterPro"/>
</dbReference>
<accession>A0A2T0WMU9</accession>
<dbReference type="PROSITE" id="PS51257">
    <property type="entry name" value="PROKAR_LIPOPROTEIN"/>
    <property type="match status" value="1"/>
</dbReference>
<dbReference type="PIRSF" id="PIRSF029171">
    <property type="entry name" value="Esterase_LipA"/>
    <property type="match status" value="1"/>
</dbReference>
<dbReference type="EMBL" id="PVTR01000005">
    <property type="protein sequence ID" value="PRY88015.1"/>
    <property type="molecule type" value="Genomic_DNA"/>
</dbReference>
<protein>
    <submittedName>
        <fullName evidence="1">Pimeloyl-ACP methyl ester carboxylesterase</fullName>
    </submittedName>
</protein>
<evidence type="ECO:0000313" key="1">
    <source>
        <dbReference type="EMBL" id="PRY88015.1"/>
    </source>
</evidence>
<dbReference type="Gene3D" id="3.40.50.1820">
    <property type="entry name" value="alpha/beta hydrolase"/>
    <property type="match status" value="1"/>
</dbReference>
<reference evidence="1 2" key="1">
    <citation type="submission" date="2018-03" db="EMBL/GenBank/DDBJ databases">
        <title>Genomic Encyclopedia of Archaeal and Bacterial Type Strains, Phase II (KMG-II): from individual species to whole genera.</title>
        <authorList>
            <person name="Goeker M."/>
        </authorList>
    </citation>
    <scope>NUCLEOTIDE SEQUENCE [LARGE SCALE GENOMIC DNA]</scope>
    <source>
        <strain evidence="1 2">DSM 27929</strain>
    </source>
</reference>
<dbReference type="RefSeq" id="WP_106133508.1">
    <property type="nucleotide sequence ID" value="NZ_PVTR01000005.1"/>
</dbReference>
<dbReference type="PANTHER" id="PTHR34853">
    <property type="match status" value="1"/>
</dbReference>
<dbReference type="SUPFAM" id="SSF53474">
    <property type="entry name" value="alpha/beta-Hydrolases"/>
    <property type="match status" value="1"/>
</dbReference>
<proteinExistence type="predicted"/>
<dbReference type="AlphaFoldDB" id="A0A2T0WMU9"/>
<dbReference type="InterPro" id="IPR005152">
    <property type="entry name" value="Lipase_secreted"/>
</dbReference>
<name>A0A2T0WMU9_9BACT</name>
<dbReference type="PANTHER" id="PTHR34853:SF1">
    <property type="entry name" value="LIPASE 5"/>
    <property type="match status" value="1"/>
</dbReference>